<dbReference type="AlphaFoldDB" id="A0A0S2IM20"/>
<feature type="compositionally biased region" description="Basic and acidic residues" evidence="1">
    <location>
        <begin position="555"/>
        <end position="577"/>
    </location>
</feature>
<feature type="region of interest" description="Disordered" evidence="1">
    <location>
        <begin position="555"/>
        <end position="583"/>
    </location>
</feature>
<evidence type="ECO:0000256" key="1">
    <source>
        <dbReference type="SAM" id="MobiDB-lite"/>
    </source>
</evidence>
<accession>A0A0S2IM20</accession>
<protein>
    <submittedName>
        <fullName evidence="2">Uncharacterized protein</fullName>
    </submittedName>
</protein>
<sequence>MVYPLGSWWIMSKSENQIPTPETFTLSSEDTQDMIGDQELKVLMLQFNPGAFKDIDLIEKGVENYFLFNQSPFALTKVEQLQHLKLHDLKFLEERKGIQFYQFLHFQKEVRELQIADVIIRPASLKAEQIVKVKRGCLLQSVAAVLEMLYARDQFILNASKNTEIEDWVHQNYLNVDDKGIQINLSDSKFLEKSMQNLESLSLEFLLSRLQVRGDLFSNIFQVLNQKPGEILNQLSIIKVEPEVLQAIEKRGSRTPLLQLHPRFHLFQPSLDELLSFRHASKEKREEGKFTELEIIFDLFTVIARKILLQVLPGEESSWIELTGNVQAERYLQELKKHPAFTSGKSWMGGGDFIKSYEVLLQTVRALEHLKKESLINLITTENLFRFKESKELVHFDLSNFEVDDGAIKSVGMSRTELFREVLERIRVREDFLKKERKNANGETIGLTILSKSMIIRAFVEIRSRRTSVHNLIRQNGYSRGIYEFLKEVSDVKDGQIAVDEQIRLSKAIAEWEEDTEKERIRSERASKSILERIIEFILSLFGIKFSPKEREVTNKGQVKRDFKNAEIDPTSHEPSKPKKKKSLGVIVGPKEKEMLIPARVQKAIDYVDRKNNGLIWLDEVVAAISSPEFGKDKVADLIYYDQKRRYLEIRTMNQVRHVFIRRELESDPAWIQTTLDYMDNVSAKKPEFSALADTLRKFQSE</sequence>
<reference evidence="2 3" key="1">
    <citation type="journal article" date="2015" name="PLoS Negl. Trop. Dis.">
        <title>Distribution of Plasmids in Distinct Leptospira Pathogenic Species.</title>
        <authorList>
            <person name="Wang Y."/>
            <person name="Zhuang X."/>
            <person name="Zhong Y."/>
            <person name="Zhang C."/>
            <person name="Zhang Y."/>
            <person name="Zeng L."/>
            <person name="Zhu Y."/>
            <person name="He P."/>
            <person name="Dong K."/>
            <person name="Pal U."/>
            <person name="Guo X."/>
            <person name="Qin J."/>
        </authorList>
    </citation>
    <scope>NUCLEOTIDE SEQUENCE [LARGE SCALE GENOMIC DNA]</scope>
    <source>
        <strain evidence="2 3">56604</strain>
    </source>
</reference>
<gene>
    <name evidence="2" type="ORF">LBBP_00182</name>
</gene>
<evidence type="ECO:0000313" key="2">
    <source>
        <dbReference type="EMBL" id="ALO24549.1"/>
    </source>
</evidence>
<proteinExistence type="predicted"/>
<dbReference type="Proteomes" id="UP000058857">
    <property type="component" value="Chromosome 1"/>
</dbReference>
<dbReference type="PATRIC" id="fig|280505.15.peg.177"/>
<organism evidence="2">
    <name type="scientific">Leptospira borgpetersenii serovar Ballum</name>
    <dbReference type="NCBI Taxonomy" id="280505"/>
    <lineage>
        <taxon>Bacteria</taxon>
        <taxon>Pseudomonadati</taxon>
        <taxon>Spirochaetota</taxon>
        <taxon>Spirochaetia</taxon>
        <taxon>Leptospirales</taxon>
        <taxon>Leptospiraceae</taxon>
        <taxon>Leptospira</taxon>
    </lineage>
</organism>
<evidence type="ECO:0000313" key="3">
    <source>
        <dbReference type="Proteomes" id="UP000058857"/>
    </source>
</evidence>
<name>A0A0S2IM20_LEPBO</name>
<dbReference type="EMBL" id="CP012029">
    <property type="protein sequence ID" value="ALO24549.1"/>
    <property type="molecule type" value="Genomic_DNA"/>
</dbReference>